<dbReference type="AlphaFoldDB" id="A0A7G5FE95"/>
<accession>A0A7G5FE95</accession>
<name>A0A7G5FE95_9CORY</name>
<sequence>MTTFVTHAPVACTAVLLIDAMPRKLRPDVEELMVRCIPSAPELEIPGIDPLEAAWFTRWERSILPGTIGTRQVITGTAEELELFMRELTQLRQRYEFDVSMRLVD</sequence>
<gene>
    <name evidence="1" type="ORF">HW450_11470</name>
</gene>
<evidence type="ECO:0000313" key="2">
    <source>
        <dbReference type="Proteomes" id="UP000515570"/>
    </source>
</evidence>
<organism evidence="1 2">
    <name type="scientific">Corynebacterium hindlerae</name>
    <dbReference type="NCBI Taxonomy" id="699041"/>
    <lineage>
        <taxon>Bacteria</taxon>
        <taxon>Bacillati</taxon>
        <taxon>Actinomycetota</taxon>
        <taxon>Actinomycetes</taxon>
        <taxon>Mycobacteriales</taxon>
        <taxon>Corynebacteriaceae</taxon>
        <taxon>Corynebacterium</taxon>
    </lineage>
</organism>
<dbReference type="EMBL" id="CP059833">
    <property type="protein sequence ID" value="QMV84936.1"/>
    <property type="molecule type" value="Genomic_DNA"/>
</dbReference>
<proteinExistence type="predicted"/>
<protein>
    <submittedName>
        <fullName evidence="1">Uncharacterized protein</fullName>
    </submittedName>
</protein>
<reference evidence="1 2" key="1">
    <citation type="submission" date="2020-07" db="EMBL/GenBank/DDBJ databases">
        <title>non toxigenic Corynebacterium sp. nov from a clinical source.</title>
        <authorList>
            <person name="Bernier A.-M."/>
            <person name="Bernard K."/>
        </authorList>
    </citation>
    <scope>NUCLEOTIDE SEQUENCE [LARGE SCALE GENOMIC DNA]</scope>
    <source>
        <strain evidence="2">NML 93-0612</strain>
    </source>
</reference>
<keyword evidence="2" id="KW-1185">Reference proteome</keyword>
<dbReference type="RefSeq" id="WP_182385743.1">
    <property type="nucleotide sequence ID" value="NZ_CP059833.1"/>
</dbReference>
<evidence type="ECO:0000313" key="1">
    <source>
        <dbReference type="EMBL" id="QMV84936.1"/>
    </source>
</evidence>
<dbReference type="Proteomes" id="UP000515570">
    <property type="component" value="Chromosome"/>
</dbReference>